<sequence>MAKKIMMLLADGFEAVEASVFTDVLGWNQMEGAGGTELVTVGLREKLRCTWNFTVLPEYTLDQVTLSEFDVLVIPGGFYEAGFYEDAYSVAFLDVIRYFYAQDKLIATICVAALALGKSGILQGKQATTYNGEGSVRQAQLQAFGAEVLPDPIIRDGNIITSHNPSTGFDVAFLVLEELTGRANTNHVKTLMGFKK</sequence>
<dbReference type="RefSeq" id="WP_181677496.1">
    <property type="nucleotide sequence ID" value="NZ_JABJVM010000018.1"/>
</dbReference>
<gene>
    <name evidence="2" type="ORF">HPK16_13745</name>
</gene>
<dbReference type="InterPro" id="IPR050325">
    <property type="entry name" value="Prot/Nucl_acid_deglycase"/>
</dbReference>
<dbReference type="InterPro" id="IPR002818">
    <property type="entry name" value="DJ-1/PfpI"/>
</dbReference>
<dbReference type="CDD" id="cd03135">
    <property type="entry name" value="GATase1_DJ-1"/>
    <property type="match status" value="1"/>
</dbReference>
<reference evidence="2 3" key="1">
    <citation type="submission" date="2020-05" db="EMBL/GenBank/DDBJ databases">
        <authorList>
            <person name="Carlin C.R."/>
        </authorList>
    </citation>
    <scope>NUCLEOTIDE SEQUENCE [LARGE SCALE GENOMIC DNA]</scope>
    <source>
        <strain evidence="2 3">FSL W9-0585</strain>
    </source>
</reference>
<dbReference type="PANTHER" id="PTHR48094:SF5">
    <property type="entry name" value="PROTEIN DJ-1 HOMOLOG"/>
    <property type="match status" value="1"/>
</dbReference>
<dbReference type="PANTHER" id="PTHR48094">
    <property type="entry name" value="PROTEIN/NUCLEIC ACID DEGLYCASE DJ-1-RELATED"/>
    <property type="match status" value="1"/>
</dbReference>
<reference evidence="2 3" key="2">
    <citation type="submission" date="2020-08" db="EMBL/GenBank/DDBJ databases">
        <title>Listeria ohnekaius sp. nov. and Listeria portnoyii sp. nov. isolated from non-agricultural and natural environments.</title>
        <authorList>
            <person name="Weller D."/>
            <person name="Belias A.M."/>
            <person name="Liao J."/>
            <person name="Guo S."/>
            <person name="Orsi R.H."/>
            <person name="Wiedmann M."/>
        </authorList>
    </citation>
    <scope>NUCLEOTIDE SEQUENCE [LARGE SCALE GENOMIC DNA]</scope>
    <source>
        <strain evidence="2 3">FSL W9-0585</strain>
    </source>
</reference>
<dbReference type="AlphaFoldDB" id="A0A7W1YH90"/>
<protein>
    <submittedName>
        <fullName evidence="2">DJ-1/PfpI family protein</fullName>
    </submittedName>
</protein>
<name>A0A7W1YH90_9LIST</name>
<organism evidence="2 3">
    <name type="scientific">Listeria rustica</name>
    <dbReference type="NCBI Taxonomy" id="2713503"/>
    <lineage>
        <taxon>Bacteria</taxon>
        <taxon>Bacillati</taxon>
        <taxon>Bacillota</taxon>
        <taxon>Bacilli</taxon>
        <taxon>Bacillales</taxon>
        <taxon>Listeriaceae</taxon>
        <taxon>Listeria</taxon>
    </lineage>
</organism>
<evidence type="ECO:0000313" key="2">
    <source>
        <dbReference type="EMBL" id="MBA3927409.1"/>
    </source>
</evidence>
<keyword evidence="3" id="KW-1185">Reference proteome</keyword>
<dbReference type="GO" id="GO:0005737">
    <property type="term" value="C:cytoplasm"/>
    <property type="evidence" value="ECO:0007669"/>
    <property type="project" value="TreeGrafter"/>
</dbReference>
<proteinExistence type="predicted"/>
<dbReference type="EMBL" id="JABJVM010000018">
    <property type="protein sequence ID" value="MBA3927409.1"/>
    <property type="molecule type" value="Genomic_DNA"/>
</dbReference>
<dbReference type="SUPFAM" id="SSF52317">
    <property type="entry name" value="Class I glutamine amidotransferase-like"/>
    <property type="match status" value="1"/>
</dbReference>
<dbReference type="InterPro" id="IPR029062">
    <property type="entry name" value="Class_I_gatase-like"/>
</dbReference>
<evidence type="ECO:0000259" key="1">
    <source>
        <dbReference type="Pfam" id="PF01965"/>
    </source>
</evidence>
<accession>A0A7W1YH90</accession>
<dbReference type="Gene3D" id="3.40.50.880">
    <property type="match status" value="1"/>
</dbReference>
<dbReference type="Proteomes" id="UP000548787">
    <property type="component" value="Unassembled WGS sequence"/>
</dbReference>
<evidence type="ECO:0000313" key="3">
    <source>
        <dbReference type="Proteomes" id="UP000548787"/>
    </source>
</evidence>
<feature type="domain" description="DJ-1/PfpI" evidence="1">
    <location>
        <begin position="3"/>
        <end position="177"/>
    </location>
</feature>
<dbReference type="Pfam" id="PF01965">
    <property type="entry name" value="DJ-1_PfpI"/>
    <property type="match status" value="1"/>
</dbReference>
<comment type="caution">
    <text evidence="2">The sequence shown here is derived from an EMBL/GenBank/DDBJ whole genome shotgun (WGS) entry which is preliminary data.</text>
</comment>